<dbReference type="Pfam" id="PF14008">
    <property type="entry name" value="Metallophos_C"/>
    <property type="match status" value="1"/>
</dbReference>
<dbReference type="InterPro" id="IPR015914">
    <property type="entry name" value="PAPs_N"/>
</dbReference>
<feature type="signal peptide" evidence="4">
    <location>
        <begin position="1"/>
        <end position="25"/>
    </location>
</feature>
<evidence type="ECO:0000313" key="9">
    <source>
        <dbReference type="Proteomes" id="UP000091956"/>
    </source>
</evidence>
<feature type="domain" description="Purple acid phosphatase N-terminal" evidence="7">
    <location>
        <begin position="38"/>
        <end position="128"/>
    </location>
</feature>
<evidence type="ECO:0000256" key="2">
    <source>
        <dbReference type="ARBA" id="ARBA00022801"/>
    </source>
</evidence>
<dbReference type="SUPFAM" id="SSF49363">
    <property type="entry name" value="Purple acid phosphatase, N-terminal domain"/>
    <property type="match status" value="1"/>
</dbReference>
<accession>A0A1B8GQ75</accession>
<dbReference type="SUPFAM" id="SSF56300">
    <property type="entry name" value="Metallo-dependent phosphatases"/>
    <property type="match status" value="1"/>
</dbReference>
<dbReference type="InterPro" id="IPR041792">
    <property type="entry name" value="MPP_PAP"/>
</dbReference>
<reference evidence="9" key="2">
    <citation type="journal article" date="2018" name="Nat. Commun.">
        <title>Extreme sensitivity to ultraviolet light in the fungal pathogen causing white-nose syndrome of bats.</title>
        <authorList>
            <person name="Palmer J.M."/>
            <person name="Drees K.P."/>
            <person name="Foster J.T."/>
            <person name="Lindner D.L."/>
        </authorList>
    </citation>
    <scope>NUCLEOTIDE SEQUENCE [LARGE SCALE GENOMIC DNA]</scope>
    <source>
        <strain evidence="9">UAMH 10579</strain>
    </source>
</reference>
<evidence type="ECO:0000256" key="3">
    <source>
        <dbReference type="ARBA" id="ARBA00023180"/>
    </source>
</evidence>
<keyword evidence="9" id="KW-1185">Reference proteome</keyword>
<evidence type="ECO:0000256" key="1">
    <source>
        <dbReference type="ARBA" id="ARBA00022729"/>
    </source>
</evidence>
<evidence type="ECO:0000259" key="6">
    <source>
        <dbReference type="Pfam" id="PF14008"/>
    </source>
</evidence>
<dbReference type="InterPro" id="IPR039331">
    <property type="entry name" value="PAPs-like"/>
</dbReference>
<dbReference type="GO" id="GO:0003993">
    <property type="term" value="F:acid phosphatase activity"/>
    <property type="evidence" value="ECO:0007669"/>
    <property type="project" value="UniProtKB-EC"/>
</dbReference>
<dbReference type="InterPro" id="IPR029052">
    <property type="entry name" value="Metallo-depent_PP-like"/>
</dbReference>
<dbReference type="Gene3D" id="3.60.21.10">
    <property type="match status" value="1"/>
</dbReference>
<evidence type="ECO:0000313" key="8">
    <source>
        <dbReference type="EMBL" id="OBT97977.1"/>
    </source>
</evidence>
<dbReference type="InterPro" id="IPR008963">
    <property type="entry name" value="Purple_acid_Pase-like_N"/>
</dbReference>
<feature type="domain" description="Purple acid phosphatase C-terminal" evidence="6">
    <location>
        <begin position="431"/>
        <end position="495"/>
    </location>
</feature>
<reference evidence="8 9" key="1">
    <citation type="submission" date="2016-03" db="EMBL/GenBank/DDBJ databases">
        <title>Comparative genomics of Pseudogymnoascus destructans, the fungus causing white-nose syndrome of bats.</title>
        <authorList>
            <person name="Palmer J.M."/>
            <person name="Drees K.P."/>
            <person name="Foster J.T."/>
            <person name="Lindner D.L."/>
        </authorList>
    </citation>
    <scope>NUCLEOTIDE SEQUENCE [LARGE SCALE GENOMIC DNA]</scope>
    <source>
        <strain evidence="8 9">UAMH 10579</strain>
    </source>
</reference>
<dbReference type="OrthoDB" id="45007at2759"/>
<evidence type="ECO:0000259" key="5">
    <source>
        <dbReference type="Pfam" id="PF00149"/>
    </source>
</evidence>
<keyword evidence="3" id="KW-0325">Glycoprotein</keyword>
<dbReference type="PANTHER" id="PTHR22953">
    <property type="entry name" value="ACID PHOSPHATASE RELATED"/>
    <property type="match status" value="1"/>
</dbReference>
<protein>
    <recommendedName>
        <fullName evidence="4">Purple acid phosphatase</fullName>
        <ecNumber evidence="4">3.1.3.2</ecNumber>
    </recommendedName>
</protein>
<proteinExistence type="inferred from homology"/>
<dbReference type="CDD" id="cd00839">
    <property type="entry name" value="MPP_PAPs"/>
    <property type="match status" value="1"/>
</dbReference>
<dbReference type="PANTHER" id="PTHR22953:SF145">
    <property type="entry name" value="PURPLE ACID PHOSPHATASE"/>
    <property type="match status" value="1"/>
</dbReference>
<dbReference type="PROSITE" id="PS50818">
    <property type="entry name" value="INTEIN_C_TER"/>
    <property type="match status" value="1"/>
</dbReference>
<keyword evidence="2 4" id="KW-0378">Hydrolase</keyword>
<comment type="similarity">
    <text evidence="4">Belongs to the metallophosphoesterase superfamily. Purple acid phosphatase family.</text>
</comment>
<dbReference type="EC" id="3.1.3.2" evidence="4"/>
<dbReference type="GeneID" id="28837289"/>
<evidence type="ECO:0000256" key="4">
    <source>
        <dbReference type="RuleBase" id="RU361203"/>
    </source>
</evidence>
<dbReference type="Pfam" id="PF16656">
    <property type="entry name" value="Pur_ac_phosph_N"/>
    <property type="match status" value="1"/>
</dbReference>
<dbReference type="InterPro" id="IPR004843">
    <property type="entry name" value="Calcineurin-like_PHP"/>
</dbReference>
<keyword evidence="1 4" id="KW-0732">Signal</keyword>
<dbReference type="Gene3D" id="2.60.40.380">
    <property type="entry name" value="Purple acid phosphatase-like, N-terminal"/>
    <property type="match status" value="1"/>
</dbReference>
<dbReference type="STRING" id="342668.A0A1B8GQ75"/>
<dbReference type="GO" id="GO:0046872">
    <property type="term" value="F:metal ion binding"/>
    <property type="evidence" value="ECO:0007669"/>
    <property type="project" value="InterPro"/>
</dbReference>
<dbReference type="InterPro" id="IPR025733">
    <property type="entry name" value="PAPs_C"/>
</dbReference>
<dbReference type="EMBL" id="KV460219">
    <property type="protein sequence ID" value="OBT97977.1"/>
    <property type="molecule type" value="Genomic_DNA"/>
</dbReference>
<evidence type="ECO:0000259" key="7">
    <source>
        <dbReference type="Pfam" id="PF16656"/>
    </source>
</evidence>
<name>A0A1B8GQ75_9PEZI</name>
<gene>
    <name evidence="8" type="ORF">VE01_03903</name>
</gene>
<sequence length="560" mass="60589">MARFPAVLASVVSTLLQAFPANAAAATDAAAANATMNSQIRLAYAGDTGMFVSWNTFDHLSNPTVHYGLSPDALTETASSEVSITYPTSLTYNNHVKLTGLKPDTLYYYLPGHLLTATDTSVPFTFKTSRSAGDGTPYTVAMFADLGTMGPLGLTTSVGKGGDSFLEIGERNTIEALEADANTFDFMWHDGDIAYADYWLKEEIQGFLPNTTIAEGYKVYESILNAFYNDMASVTAFKPYMVGPGNHEANCDNAGTTDKAKNITYDSSICMPGQTNFTGFRNHFRMPSAESGGVENFWYSFDHGMTHYIQLDTETDLGHGYIGPDEANGTEGFSEGPFGIMNQQTTWLENDLKSVDRTKTPWVIVAGHRPWYLSAKNESGTICWGCKEVFEPLLIKYNVDLVYSGHAHVYERLAPMNNGVSDPNELDNPSAPWYITNGAAGHYDGLDTLDEHHDYSRFDLDIEDHAYGWSRVTFHNCTHMTHEYIASRNGSVLDSATLIKDRKCAFSSGGGSGGNGTGGNGTVTPTGPSAVPTVPTGDASRYVFGGVIAAVSGLVAFALL</sequence>
<dbReference type="Proteomes" id="UP000091956">
    <property type="component" value="Unassembled WGS sequence"/>
</dbReference>
<feature type="chain" id="PRO_5008448138" description="Purple acid phosphatase" evidence="4">
    <location>
        <begin position="26"/>
        <end position="560"/>
    </location>
</feature>
<feature type="domain" description="Calcineurin-like phosphoesterase" evidence="5">
    <location>
        <begin position="143"/>
        <end position="410"/>
    </location>
</feature>
<dbReference type="AlphaFoldDB" id="A0A1B8GQ75"/>
<comment type="catalytic activity">
    <reaction evidence="4">
        <text>a phosphate monoester + H2O = an alcohol + phosphate</text>
        <dbReference type="Rhea" id="RHEA:15017"/>
        <dbReference type="ChEBI" id="CHEBI:15377"/>
        <dbReference type="ChEBI" id="CHEBI:30879"/>
        <dbReference type="ChEBI" id="CHEBI:43474"/>
        <dbReference type="ChEBI" id="CHEBI:67140"/>
        <dbReference type="EC" id="3.1.3.2"/>
    </reaction>
</comment>
<dbReference type="RefSeq" id="XP_018131710.1">
    <property type="nucleotide sequence ID" value="XM_018273382.2"/>
</dbReference>
<dbReference type="InterPro" id="IPR030934">
    <property type="entry name" value="Intein_C"/>
</dbReference>
<organism evidence="8 9">
    <name type="scientific">Pseudogymnoascus verrucosus</name>
    <dbReference type="NCBI Taxonomy" id="342668"/>
    <lineage>
        <taxon>Eukaryota</taxon>
        <taxon>Fungi</taxon>
        <taxon>Dikarya</taxon>
        <taxon>Ascomycota</taxon>
        <taxon>Pezizomycotina</taxon>
        <taxon>Leotiomycetes</taxon>
        <taxon>Thelebolales</taxon>
        <taxon>Thelebolaceae</taxon>
        <taxon>Pseudogymnoascus</taxon>
    </lineage>
</organism>
<dbReference type="Pfam" id="PF00149">
    <property type="entry name" value="Metallophos"/>
    <property type="match status" value="1"/>
</dbReference>